<protein>
    <submittedName>
        <fullName evidence="3">YceI family protein</fullName>
    </submittedName>
</protein>
<dbReference type="Pfam" id="PF04264">
    <property type="entry name" value="YceI"/>
    <property type="match status" value="1"/>
</dbReference>
<sequence>MHNFNQVLRATVLGAALLGPGLGSQAALAADYVIDREGAHASINFKIQHLGYSWLTGRFNDFNGTFSYDPDDVAASEVAVEIVTGSVDSNHAERDKHLRGEDFLNVAKYPQARFVSTEIRDIEDDGSAFDVVGEFTLNGVTRPVTMEVEKVGAGEDPWGGYRVGFAGKAELPLKEFGIDFDLGPAAQVVELELHVEGVRQ</sequence>
<evidence type="ECO:0000259" key="2">
    <source>
        <dbReference type="SMART" id="SM00867"/>
    </source>
</evidence>
<evidence type="ECO:0000313" key="4">
    <source>
        <dbReference type="Proteomes" id="UP000477680"/>
    </source>
</evidence>
<dbReference type="SMART" id="SM00867">
    <property type="entry name" value="YceI"/>
    <property type="match status" value="1"/>
</dbReference>
<feature type="domain" description="Lipid/polyisoprenoid-binding YceI-like" evidence="2">
    <location>
        <begin position="31"/>
        <end position="198"/>
    </location>
</feature>
<name>A0A6C0U0X4_9GAMM</name>
<dbReference type="Gene3D" id="2.40.128.110">
    <property type="entry name" value="Lipid/polyisoprenoid-binding, YceI-like"/>
    <property type="match status" value="1"/>
</dbReference>
<dbReference type="PANTHER" id="PTHR34406:SF1">
    <property type="entry name" value="PROTEIN YCEI"/>
    <property type="match status" value="1"/>
</dbReference>
<dbReference type="KEGG" id="kim:G3T16_10435"/>
<dbReference type="NCBIfam" id="NF002994">
    <property type="entry name" value="PRK03757.1"/>
    <property type="match status" value="1"/>
</dbReference>
<feature type="signal peptide" evidence="1">
    <location>
        <begin position="1"/>
        <end position="29"/>
    </location>
</feature>
<organism evidence="3 4">
    <name type="scientific">Kineobactrum salinum</name>
    <dbReference type="NCBI Taxonomy" id="2708301"/>
    <lineage>
        <taxon>Bacteria</taxon>
        <taxon>Pseudomonadati</taxon>
        <taxon>Pseudomonadota</taxon>
        <taxon>Gammaproteobacteria</taxon>
        <taxon>Cellvibrionales</taxon>
        <taxon>Halieaceae</taxon>
        <taxon>Kineobactrum</taxon>
    </lineage>
</organism>
<feature type="chain" id="PRO_5025597691" evidence="1">
    <location>
        <begin position="30"/>
        <end position="200"/>
    </location>
</feature>
<dbReference type="SUPFAM" id="SSF101874">
    <property type="entry name" value="YceI-like"/>
    <property type="match status" value="1"/>
</dbReference>
<gene>
    <name evidence="3" type="ORF">G3T16_10435</name>
</gene>
<keyword evidence="1" id="KW-0732">Signal</keyword>
<evidence type="ECO:0000256" key="1">
    <source>
        <dbReference type="SAM" id="SignalP"/>
    </source>
</evidence>
<accession>A0A6C0U0X4</accession>
<dbReference type="AlphaFoldDB" id="A0A6C0U0X4"/>
<dbReference type="InterPro" id="IPR007372">
    <property type="entry name" value="Lipid/polyisoprenoid-bd_YceI"/>
</dbReference>
<evidence type="ECO:0000313" key="3">
    <source>
        <dbReference type="EMBL" id="QIB65772.1"/>
    </source>
</evidence>
<dbReference type="PANTHER" id="PTHR34406">
    <property type="entry name" value="PROTEIN YCEI"/>
    <property type="match status" value="1"/>
</dbReference>
<reference evidence="3 4" key="1">
    <citation type="submission" date="2020-02" db="EMBL/GenBank/DDBJ databases">
        <title>Genome sequencing for Kineobactrum sp. M2.</title>
        <authorList>
            <person name="Park S.-J."/>
        </authorList>
    </citation>
    <scope>NUCLEOTIDE SEQUENCE [LARGE SCALE GENOMIC DNA]</scope>
    <source>
        <strain evidence="3 4">M2</strain>
    </source>
</reference>
<proteinExistence type="predicted"/>
<dbReference type="RefSeq" id="WP_163495183.1">
    <property type="nucleotide sequence ID" value="NZ_CP048711.1"/>
</dbReference>
<dbReference type="Proteomes" id="UP000477680">
    <property type="component" value="Chromosome"/>
</dbReference>
<dbReference type="EMBL" id="CP048711">
    <property type="protein sequence ID" value="QIB65772.1"/>
    <property type="molecule type" value="Genomic_DNA"/>
</dbReference>
<dbReference type="InterPro" id="IPR036761">
    <property type="entry name" value="TTHA0802/YceI-like_sf"/>
</dbReference>
<keyword evidence="4" id="KW-1185">Reference proteome</keyword>